<evidence type="ECO:0000313" key="2">
    <source>
        <dbReference type="Proteomes" id="UP001050975"/>
    </source>
</evidence>
<dbReference type="Proteomes" id="UP001050975">
    <property type="component" value="Unassembled WGS sequence"/>
</dbReference>
<dbReference type="SUPFAM" id="SSF56399">
    <property type="entry name" value="ADP-ribosylation"/>
    <property type="match status" value="1"/>
</dbReference>
<dbReference type="AlphaFoldDB" id="A0AAV3XBZ8"/>
<name>A0AAV3XBZ8_9CYAN</name>
<dbReference type="EMBL" id="BLAY01000064">
    <property type="protein sequence ID" value="GET39365.1"/>
    <property type="molecule type" value="Genomic_DNA"/>
</dbReference>
<proteinExistence type="predicted"/>
<dbReference type="Pfam" id="PF06108">
    <property type="entry name" value="DUF952"/>
    <property type="match status" value="1"/>
</dbReference>
<dbReference type="InterPro" id="IPR009297">
    <property type="entry name" value="DUF952"/>
</dbReference>
<dbReference type="PANTHER" id="PTHR34129">
    <property type="entry name" value="BLR1139 PROTEIN"/>
    <property type="match status" value="1"/>
</dbReference>
<dbReference type="Gene3D" id="3.20.170.20">
    <property type="entry name" value="Protein of unknown function DUF952"/>
    <property type="match status" value="1"/>
</dbReference>
<reference evidence="1" key="1">
    <citation type="submission" date="2019-10" db="EMBL/GenBank/DDBJ databases">
        <title>Draft genome sequece of Microseira wollei NIES-4236.</title>
        <authorList>
            <person name="Yamaguchi H."/>
            <person name="Suzuki S."/>
            <person name="Kawachi M."/>
        </authorList>
    </citation>
    <scope>NUCLEOTIDE SEQUENCE</scope>
    <source>
        <strain evidence="1">NIES-4236</strain>
    </source>
</reference>
<accession>A0AAV3XBZ8</accession>
<comment type="caution">
    <text evidence="1">The sequence shown here is derived from an EMBL/GenBank/DDBJ whole genome shotgun (WGS) entry which is preliminary data.</text>
</comment>
<dbReference type="RefSeq" id="WP_226584671.1">
    <property type="nucleotide sequence ID" value="NZ_BLAY01000064.1"/>
</dbReference>
<dbReference type="PANTHER" id="PTHR34129:SF1">
    <property type="entry name" value="DUF952 DOMAIN-CONTAINING PROTEIN"/>
    <property type="match status" value="1"/>
</dbReference>
<evidence type="ECO:0000313" key="1">
    <source>
        <dbReference type="EMBL" id="GET39365.1"/>
    </source>
</evidence>
<keyword evidence="2" id="KW-1185">Reference proteome</keyword>
<protein>
    <recommendedName>
        <fullName evidence="3">DUF952 domain-containing protein</fullName>
    </recommendedName>
</protein>
<gene>
    <name evidence="1" type="ORF">MiSe_41330</name>
</gene>
<sequence length="113" mass="12957">MLLHITKREQWEQAKQAGIYRGDTLDTEGFIHCSTPQQIIITANRFFHNQKGLVLLCIEPERVQAEIKYEAVDNDVFPHLYGALNVDAVTQVLEFEPGEDGKFEMPDAMRISH</sequence>
<evidence type="ECO:0008006" key="3">
    <source>
        <dbReference type="Google" id="ProtNLM"/>
    </source>
</evidence>
<organism evidence="1 2">
    <name type="scientific">Microseira wollei NIES-4236</name>
    <dbReference type="NCBI Taxonomy" id="2530354"/>
    <lineage>
        <taxon>Bacteria</taxon>
        <taxon>Bacillati</taxon>
        <taxon>Cyanobacteriota</taxon>
        <taxon>Cyanophyceae</taxon>
        <taxon>Oscillatoriophycideae</taxon>
        <taxon>Aerosakkonematales</taxon>
        <taxon>Aerosakkonemataceae</taxon>
        <taxon>Microseira</taxon>
    </lineage>
</organism>